<dbReference type="PROSITE" id="PS50995">
    <property type="entry name" value="HTH_MARR_2"/>
    <property type="match status" value="1"/>
</dbReference>
<comment type="caution">
    <text evidence="5">The sequence shown here is derived from an EMBL/GenBank/DDBJ whole genome shotgun (WGS) entry which is preliminary data.</text>
</comment>
<keyword evidence="2 5" id="KW-0238">DNA-binding</keyword>
<evidence type="ECO:0000259" key="4">
    <source>
        <dbReference type="PROSITE" id="PS50995"/>
    </source>
</evidence>
<dbReference type="Proteomes" id="UP000254869">
    <property type="component" value="Unassembled WGS sequence"/>
</dbReference>
<dbReference type="InterPro" id="IPR036388">
    <property type="entry name" value="WH-like_DNA-bd_sf"/>
</dbReference>
<proteinExistence type="predicted"/>
<gene>
    <name evidence="5" type="ORF">DFR76_1045</name>
</gene>
<evidence type="ECO:0000256" key="1">
    <source>
        <dbReference type="ARBA" id="ARBA00023015"/>
    </source>
</evidence>
<dbReference type="SUPFAM" id="SSF46785">
    <property type="entry name" value="Winged helix' DNA-binding domain"/>
    <property type="match status" value="1"/>
</dbReference>
<evidence type="ECO:0000256" key="3">
    <source>
        <dbReference type="ARBA" id="ARBA00023163"/>
    </source>
</evidence>
<keyword evidence="1" id="KW-0805">Transcription regulation</keyword>
<dbReference type="InterPro" id="IPR036390">
    <property type="entry name" value="WH_DNA-bd_sf"/>
</dbReference>
<name>A0A370I6B5_9NOCA</name>
<dbReference type="InterPro" id="IPR000835">
    <property type="entry name" value="HTH_MarR-typ"/>
</dbReference>
<dbReference type="AlphaFoldDB" id="A0A370I6B5"/>
<dbReference type="Gene3D" id="1.10.10.10">
    <property type="entry name" value="Winged helix-like DNA-binding domain superfamily/Winged helix DNA-binding domain"/>
    <property type="match status" value="1"/>
</dbReference>
<protein>
    <submittedName>
        <fullName evidence="5">DNA-binding MarR family transcriptional regulator</fullName>
    </submittedName>
</protein>
<organism evidence="5 6">
    <name type="scientific">Nocardia pseudobrasiliensis</name>
    <dbReference type="NCBI Taxonomy" id="45979"/>
    <lineage>
        <taxon>Bacteria</taxon>
        <taxon>Bacillati</taxon>
        <taxon>Actinomycetota</taxon>
        <taxon>Actinomycetes</taxon>
        <taxon>Mycobacteriales</taxon>
        <taxon>Nocardiaceae</taxon>
        <taxon>Nocardia</taxon>
    </lineage>
</organism>
<keyword evidence="3" id="KW-0804">Transcription</keyword>
<dbReference type="Pfam" id="PF01047">
    <property type="entry name" value="MarR"/>
    <property type="match status" value="1"/>
</dbReference>
<dbReference type="GO" id="GO:0006950">
    <property type="term" value="P:response to stress"/>
    <property type="evidence" value="ECO:0007669"/>
    <property type="project" value="TreeGrafter"/>
</dbReference>
<evidence type="ECO:0000313" key="5">
    <source>
        <dbReference type="EMBL" id="RDI66259.1"/>
    </source>
</evidence>
<feature type="domain" description="HTH marR-type" evidence="4">
    <location>
        <begin position="1"/>
        <end position="149"/>
    </location>
</feature>
<dbReference type="RefSeq" id="WP_067999799.1">
    <property type="nucleotide sequence ID" value="NZ_QQBC01000004.1"/>
</dbReference>
<accession>A0A370I6B5</accession>
<sequence>MPERPHATPQGPLQSPGFWLHHAALEWRATLERNLQPLGLTPTQFNLLASTGWLARQGNPPTQQQAADMSGTDRTMASRVIRTLEDRNLLRRNPDPVDARTYRLELTTAGKELAKRGIQIAVDTDTELFGTHGPLLRDHLRPIAAHRFPPDRLPE</sequence>
<dbReference type="STRING" id="1210086.GCA_001613105_04046"/>
<dbReference type="InterPro" id="IPR039422">
    <property type="entry name" value="MarR/SlyA-like"/>
</dbReference>
<dbReference type="GO" id="GO:0003700">
    <property type="term" value="F:DNA-binding transcription factor activity"/>
    <property type="evidence" value="ECO:0007669"/>
    <property type="project" value="InterPro"/>
</dbReference>
<evidence type="ECO:0000256" key="2">
    <source>
        <dbReference type="ARBA" id="ARBA00023125"/>
    </source>
</evidence>
<dbReference type="PANTHER" id="PTHR33164">
    <property type="entry name" value="TRANSCRIPTIONAL REGULATOR, MARR FAMILY"/>
    <property type="match status" value="1"/>
</dbReference>
<dbReference type="EMBL" id="QQBC01000004">
    <property type="protein sequence ID" value="RDI66259.1"/>
    <property type="molecule type" value="Genomic_DNA"/>
</dbReference>
<dbReference type="GO" id="GO:0003677">
    <property type="term" value="F:DNA binding"/>
    <property type="evidence" value="ECO:0007669"/>
    <property type="project" value="UniProtKB-KW"/>
</dbReference>
<keyword evidence="6" id="KW-1185">Reference proteome</keyword>
<dbReference type="PANTHER" id="PTHR33164:SF64">
    <property type="entry name" value="TRANSCRIPTIONAL REGULATOR SLYA"/>
    <property type="match status" value="1"/>
</dbReference>
<reference evidence="5 6" key="1">
    <citation type="submission" date="2018-07" db="EMBL/GenBank/DDBJ databases">
        <title>Genomic Encyclopedia of Type Strains, Phase IV (KMG-IV): sequencing the most valuable type-strain genomes for metagenomic binning, comparative biology and taxonomic classification.</title>
        <authorList>
            <person name="Goeker M."/>
        </authorList>
    </citation>
    <scope>NUCLEOTIDE SEQUENCE [LARGE SCALE GENOMIC DNA]</scope>
    <source>
        <strain evidence="5 6">DSM 44290</strain>
    </source>
</reference>
<dbReference type="SMART" id="SM00347">
    <property type="entry name" value="HTH_MARR"/>
    <property type="match status" value="1"/>
</dbReference>
<evidence type="ECO:0000313" key="6">
    <source>
        <dbReference type="Proteomes" id="UP000254869"/>
    </source>
</evidence>